<feature type="compositionally biased region" description="Basic residues" evidence="1">
    <location>
        <begin position="1"/>
        <end position="10"/>
    </location>
</feature>
<organism evidence="2 3">
    <name type="scientific">Dentiscutata erythropus</name>
    <dbReference type="NCBI Taxonomy" id="1348616"/>
    <lineage>
        <taxon>Eukaryota</taxon>
        <taxon>Fungi</taxon>
        <taxon>Fungi incertae sedis</taxon>
        <taxon>Mucoromycota</taxon>
        <taxon>Glomeromycotina</taxon>
        <taxon>Glomeromycetes</taxon>
        <taxon>Diversisporales</taxon>
        <taxon>Gigasporaceae</taxon>
        <taxon>Dentiscutata</taxon>
    </lineage>
</organism>
<dbReference type="EMBL" id="CAJVPY010001978">
    <property type="protein sequence ID" value="CAG8544034.1"/>
    <property type="molecule type" value="Genomic_DNA"/>
</dbReference>
<evidence type="ECO:0000313" key="3">
    <source>
        <dbReference type="Proteomes" id="UP000789405"/>
    </source>
</evidence>
<feature type="region of interest" description="Disordered" evidence="1">
    <location>
        <begin position="1"/>
        <end position="85"/>
    </location>
</feature>
<comment type="caution">
    <text evidence="2">The sequence shown here is derived from an EMBL/GenBank/DDBJ whole genome shotgun (WGS) entry which is preliminary data.</text>
</comment>
<feature type="compositionally biased region" description="Low complexity" evidence="1">
    <location>
        <begin position="23"/>
        <end position="38"/>
    </location>
</feature>
<accession>A0A9N9AVN5</accession>
<sequence>MNLHPLHKRAYFSPGPMDPGNQPSLTSRLTLRSTSPTTVLEPEKQPSLHSQVNYTGPKELACGTQSPTSSPSSQTSSNIKKAYCN</sequence>
<evidence type="ECO:0000313" key="2">
    <source>
        <dbReference type="EMBL" id="CAG8544034.1"/>
    </source>
</evidence>
<gene>
    <name evidence="2" type="ORF">DERYTH_LOCUS4943</name>
</gene>
<dbReference type="Proteomes" id="UP000789405">
    <property type="component" value="Unassembled WGS sequence"/>
</dbReference>
<dbReference type="AlphaFoldDB" id="A0A9N9AVN5"/>
<evidence type="ECO:0000256" key="1">
    <source>
        <dbReference type="SAM" id="MobiDB-lite"/>
    </source>
</evidence>
<keyword evidence="3" id="KW-1185">Reference proteome</keyword>
<protein>
    <submittedName>
        <fullName evidence="2">24366_t:CDS:1</fullName>
    </submittedName>
</protein>
<reference evidence="2" key="1">
    <citation type="submission" date="2021-06" db="EMBL/GenBank/DDBJ databases">
        <authorList>
            <person name="Kallberg Y."/>
            <person name="Tangrot J."/>
            <person name="Rosling A."/>
        </authorList>
    </citation>
    <scope>NUCLEOTIDE SEQUENCE</scope>
    <source>
        <strain evidence="2">MA453B</strain>
    </source>
</reference>
<feature type="compositionally biased region" description="Low complexity" evidence="1">
    <location>
        <begin position="64"/>
        <end position="77"/>
    </location>
</feature>
<proteinExistence type="predicted"/>
<name>A0A9N9AVN5_9GLOM</name>